<gene>
    <name evidence="1" type="ORF">COY16_03470</name>
</gene>
<proteinExistence type="predicted"/>
<accession>A0A2M7TY84</accession>
<comment type="caution">
    <text evidence="1">The sequence shown here is derived from an EMBL/GenBank/DDBJ whole genome shotgun (WGS) entry which is preliminary data.</text>
</comment>
<dbReference type="Proteomes" id="UP000228503">
    <property type="component" value="Unassembled WGS sequence"/>
</dbReference>
<evidence type="ECO:0000313" key="2">
    <source>
        <dbReference type="Proteomes" id="UP000228503"/>
    </source>
</evidence>
<organism evidence="1 2">
    <name type="scientific">Candidatus Roizmanbacteria bacterium CG_4_10_14_0_2_um_filter_39_13</name>
    <dbReference type="NCBI Taxonomy" id="1974825"/>
    <lineage>
        <taxon>Bacteria</taxon>
        <taxon>Candidatus Roizmaniibacteriota</taxon>
    </lineage>
</organism>
<sequence length="240" mass="26549">MALERGKKLLSWAGHLILGPRNPEQTVIGHMPANIEIFASQVGPRKHFVTESGQPMECFVGDRFINAAVALQRPEIQPPSLIQLLQAFANTAARHALSDERKNSITQEESIIVGDRKRESTFRGDKTFVSATTVEEDHPDYQGASVTTSAWYINPTDVHMGDTGMHCFGENAVQVTVDHTDGSTAHFQFEMCVDSDVFQIMYKSDGLQTQGGVVLESMPRPRMFSIQSGDEILPQEQSTV</sequence>
<reference evidence="2" key="1">
    <citation type="submission" date="2017-09" db="EMBL/GenBank/DDBJ databases">
        <title>Depth-based differentiation of microbial function through sediment-hosted aquifers and enrichment of novel symbionts in the deep terrestrial subsurface.</title>
        <authorList>
            <person name="Probst A.J."/>
            <person name="Ladd B."/>
            <person name="Jarett J.K."/>
            <person name="Geller-Mcgrath D.E."/>
            <person name="Sieber C.M.K."/>
            <person name="Emerson J.B."/>
            <person name="Anantharaman K."/>
            <person name="Thomas B.C."/>
            <person name="Malmstrom R."/>
            <person name="Stieglmeier M."/>
            <person name="Klingl A."/>
            <person name="Woyke T."/>
            <person name="Ryan C.M."/>
            <person name="Banfield J.F."/>
        </authorList>
    </citation>
    <scope>NUCLEOTIDE SEQUENCE [LARGE SCALE GENOMIC DNA]</scope>
</reference>
<dbReference type="AlphaFoldDB" id="A0A2M7TY84"/>
<evidence type="ECO:0000313" key="1">
    <source>
        <dbReference type="EMBL" id="PIZ62797.1"/>
    </source>
</evidence>
<dbReference type="EMBL" id="PFOB01000044">
    <property type="protein sequence ID" value="PIZ62797.1"/>
    <property type="molecule type" value="Genomic_DNA"/>
</dbReference>
<name>A0A2M7TY84_9BACT</name>
<protein>
    <submittedName>
        <fullName evidence="1">Uncharacterized protein</fullName>
    </submittedName>
</protein>